<organism evidence="1 2">
    <name type="scientific">Acetoanaerobium pronyense</name>
    <dbReference type="NCBI Taxonomy" id="1482736"/>
    <lineage>
        <taxon>Bacteria</taxon>
        <taxon>Bacillati</taxon>
        <taxon>Bacillota</taxon>
        <taxon>Clostridia</taxon>
        <taxon>Peptostreptococcales</taxon>
        <taxon>Filifactoraceae</taxon>
        <taxon>Acetoanaerobium</taxon>
    </lineage>
</organism>
<accession>A0ABS4KFU9</accession>
<evidence type="ECO:0000313" key="2">
    <source>
        <dbReference type="Proteomes" id="UP001314903"/>
    </source>
</evidence>
<proteinExistence type="predicted"/>
<dbReference type="Proteomes" id="UP001314903">
    <property type="component" value="Unassembled WGS sequence"/>
</dbReference>
<keyword evidence="2" id="KW-1185">Reference proteome</keyword>
<reference evidence="1 2" key="1">
    <citation type="submission" date="2021-03" db="EMBL/GenBank/DDBJ databases">
        <title>Genomic Encyclopedia of Type Strains, Phase IV (KMG-IV): sequencing the most valuable type-strain genomes for metagenomic binning, comparative biology and taxonomic classification.</title>
        <authorList>
            <person name="Goeker M."/>
        </authorList>
    </citation>
    <scope>NUCLEOTIDE SEQUENCE [LARGE SCALE GENOMIC DNA]</scope>
    <source>
        <strain evidence="1 2">DSM 27512</strain>
    </source>
</reference>
<evidence type="ECO:0000313" key="1">
    <source>
        <dbReference type="EMBL" id="MBP2026618.1"/>
    </source>
</evidence>
<gene>
    <name evidence="1" type="ORF">J2Z35_000407</name>
</gene>
<dbReference type="RefSeq" id="WP_209658852.1">
    <property type="nucleotide sequence ID" value="NZ_JAGGLI010000003.1"/>
</dbReference>
<sequence>MEVLNLLEILEDMIEESSKMPLGNKVLVDKGKALELIRDIRIGLPDELKQAEWINVERQRIIDDAQREAEKAIKDSEEYIKEKVSDHEITKKAEENAKEIIRAAKEQGKEIKEGAKEYALEILKKVESDIGKLNSRVQKNMQELRDFEM</sequence>
<dbReference type="EMBL" id="JAGGLI010000003">
    <property type="protein sequence ID" value="MBP2026618.1"/>
    <property type="molecule type" value="Genomic_DNA"/>
</dbReference>
<name>A0ABS4KFU9_9FIRM</name>
<comment type="caution">
    <text evidence="1">The sequence shown here is derived from an EMBL/GenBank/DDBJ whole genome shotgun (WGS) entry which is preliminary data.</text>
</comment>
<protein>
    <submittedName>
        <fullName evidence="1">Vacuolar-type H+-ATPase subunit H</fullName>
    </submittedName>
</protein>